<evidence type="ECO:0000313" key="1">
    <source>
        <dbReference type="EMBL" id="KJA29681.1"/>
    </source>
</evidence>
<accession>A0A0D2PNC6</accession>
<reference evidence="2" key="1">
    <citation type="submission" date="2014-04" db="EMBL/GenBank/DDBJ databases">
        <title>Evolutionary Origins and Diversification of the Mycorrhizal Mutualists.</title>
        <authorList>
            <consortium name="DOE Joint Genome Institute"/>
            <consortium name="Mycorrhizal Genomics Consortium"/>
            <person name="Kohler A."/>
            <person name="Kuo A."/>
            <person name="Nagy L.G."/>
            <person name="Floudas D."/>
            <person name="Copeland A."/>
            <person name="Barry K.W."/>
            <person name="Cichocki N."/>
            <person name="Veneault-Fourrey C."/>
            <person name="LaButti K."/>
            <person name="Lindquist E.A."/>
            <person name="Lipzen A."/>
            <person name="Lundell T."/>
            <person name="Morin E."/>
            <person name="Murat C."/>
            <person name="Riley R."/>
            <person name="Ohm R."/>
            <person name="Sun H."/>
            <person name="Tunlid A."/>
            <person name="Henrissat B."/>
            <person name="Grigoriev I.V."/>
            <person name="Hibbett D.S."/>
            <person name="Martin F."/>
        </authorList>
    </citation>
    <scope>NUCLEOTIDE SEQUENCE [LARGE SCALE GENOMIC DNA]</scope>
    <source>
        <strain evidence="2">FD-334 SS-4</strain>
    </source>
</reference>
<sequence>MSGRLCRKHTDPYLGSNAIAVSHCFNLGDVLAPAAVVHPPPSTTRAQCRTYAHAVYAPSIQGAILLENALWGVPWGPDGGAAWGGCFCGMRRTCAPMSAPTSAPRRSLRRPGEGATPLFPPPYKLFYSIPEPTVAVSRCYQLGGVLFRPPSSTTRAVRVFHPAHDLPSSALWGAPWCSDEGRALLHMLTDVRTAARLPAPVQAPGFWTRPQLRNAASHHRTPCTRACPTNALPACSPRRSAYTGVVHSVHAVQIARRHL</sequence>
<keyword evidence="2" id="KW-1185">Reference proteome</keyword>
<evidence type="ECO:0000313" key="2">
    <source>
        <dbReference type="Proteomes" id="UP000054270"/>
    </source>
</evidence>
<protein>
    <submittedName>
        <fullName evidence="1">Uncharacterized protein</fullName>
    </submittedName>
</protein>
<dbReference type="AlphaFoldDB" id="A0A0D2PNC6"/>
<gene>
    <name evidence="1" type="ORF">HYPSUDRAFT_196034</name>
</gene>
<organism evidence="1 2">
    <name type="scientific">Hypholoma sublateritium (strain FD-334 SS-4)</name>
    <dbReference type="NCBI Taxonomy" id="945553"/>
    <lineage>
        <taxon>Eukaryota</taxon>
        <taxon>Fungi</taxon>
        <taxon>Dikarya</taxon>
        <taxon>Basidiomycota</taxon>
        <taxon>Agaricomycotina</taxon>
        <taxon>Agaricomycetes</taxon>
        <taxon>Agaricomycetidae</taxon>
        <taxon>Agaricales</taxon>
        <taxon>Agaricineae</taxon>
        <taxon>Strophariaceae</taxon>
        <taxon>Hypholoma</taxon>
    </lineage>
</organism>
<dbReference type="Proteomes" id="UP000054270">
    <property type="component" value="Unassembled WGS sequence"/>
</dbReference>
<proteinExistence type="predicted"/>
<name>A0A0D2PNC6_HYPSF</name>
<dbReference type="EMBL" id="KN817518">
    <property type="protein sequence ID" value="KJA29681.1"/>
    <property type="molecule type" value="Genomic_DNA"/>
</dbReference>